<dbReference type="AlphaFoldDB" id="A0A2P8G862"/>
<feature type="transmembrane region" description="Helical" evidence="1">
    <location>
        <begin position="21"/>
        <end position="37"/>
    </location>
</feature>
<dbReference type="Pfam" id="PF00092">
    <property type="entry name" value="VWA"/>
    <property type="match status" value="1"/>
</dbReference>
<comment type="caution">
    <text evidence="3">The sequence shown here is derived from an EMBL/GenBank/DDBJ whole genome shotgun (WGS) entry which is preliminary data.</text>
</comment>
<dbReference type="InterPro" id="IPR036465">
    <property type="entry name" value="vWFA_dom_sf"/>
</dbReference>
<keyword evidence="1" id="KW-0472">Membrane</keyword>
<dbReference type="CDD" id="cd01465">
    <property type="entry name" value="vWA_subgroup"/>
    <property type="match status" value="1"/>
</dbReference>
<dbReference type="EMBL" id="PYAS01000004">
    <property type="protein sequence ID" value="PSL30160.1"/>
    <property type="molecule type" value="Genomic_DNA"/>
</dbReference>
<dbReference type="Pfam" id="PF12450">
    <property type="entry name" value="vWF_A"/>
    <property type="match status" value="1"/>
</dbReference>
<dbReference type="PANTHER" id="PTHR10579:SF43">
    <property type="entry name" value="ZINC FINGER (C3HC4-TYPE RING FINGER) FAMILY PROTEIN"/>
    <property type="match status" value="1"/>
</dbReference>
<dbReference type="InterPro" id="IPR051266">
    <property type="entry name" value="CLCR"/>
</dbReference>
<protein>
    <submittedName>
        <fullName evidence="3">Ca-activated chloride channel family protein</fullName>
    </submittedName>
</protein>
<evidence type="ECO:0000259" key="2">
    <source>
        <dbReference type="PROSITE" id="PS50234"/>
    </source>
</evidence>
<evidence type="ECO:0000313" key="3">
    <source>
        <dbReference type="EMBL" id="PSL30160.1"/>
    </source>
</evidence>
<evidence type="ECO:0000256" key="1">
    <source>
        <dbReference type="SAM" id="Phobius"/>
    </source>
</evidence>
<dbReference type="PROSITE" id="PS50234">
    <property type="entry name" value="VWFA"/>
    <property type="match status" value="1"/>
</dbReference>
<dbReference type="Pfam" id="PF13715">
    <property type="entry name" value="CarbopepD_reg_2"/>
    <property type="match status" value="1"/>
</dbReference>
<reference evidence="3 4" key="1">
    <citation type="submission" date="2018-03" db="EMBL/GenBank/DDBJ databases">
        <title>Genomic Encyclopedia of Archaeal and Bacterial Type Strains, Phase II (KMG-II): from individual species to whole genera.</title>
        <authorList>
            <person name="Goeker M."/>
        </authorList>
    </citation>
    <scope>NUCLEOTIDE SEQUENCE [LARGE SCALE GENOMIC DNA]</scope>
    <source>
        <strain evidence="3 4">DSM 29057</strain>
    </source>
</reference>
<dbReference type="Gene3D" id="2.60.40.1120">
    <property type="entry name" value="Carboxypeptidase-like, regulatory domain"/>
    <property type="match status" value="1"/>
</dbReference>
<gene>
    <name evidence="3" type="ORF">CLV60_104102</name>
</gene>
<accession>A0A2P8G862</accession>
<dbReference type="InterPro" id="IPR021908">
    <property type="entry name" value="YfbK_C"/>
</dbReference>
<dbReference type="Proteomes" id="UP000241964">
    <property type="component" value="Unassembled WGS sequence"/>
</dbReference>
<dbReference type="Pfam" id="PF12034">
    <property type="entry name" value="YfbK_C"/>
    <property type="match status" value="1"/>
</dbReference>
<sequence>MELPVGGHPADKYQNPKTMKTRVIILLAIFLSAFALLPDRVIKGTVTDGSHTPIAGVNVSIQGGGSGTVTDRAGRFAIRVPNLARALVFKKTGYKSLTMPVTSDSVLNVALTQATLKTEELADQILDHSKQPGQAEKSLAFNRVAAAPATFSGAVMQMQVPTESYKPINENGFLSVGQQPVTTFSVDVDRAAYSNVRRFLNSGQMPPEDAVRIEEMINYFDYNYPQPAGEHPLAITTETTDSPWNPGLKLVHIGLQAKTVSTENLPASNLVFLIDVSGSMSDPNKLPLLKQAFKLLVDQLRAEDKISLVAYAGSAGLVLPPTAGSEKKVIKDALDKLEAGGSTAGGEGIELAYGLAKKHFLPKGNNRVILATDGDFNVGISNESELQKLIEEKRKAGIFLSVMGFGMGNYKDSHVETLADKGNGNYAYIDNIQEARKEFVQEFGGTLFTIAKDVKIQIEFNPAHVQAYRLIGYENRALRNDEFNDDQKDAGDMGSGHTVTAIYEIVPKGVQTSYIGTTEALKYQQNHVRATGDSDEMMTVKVRYKKPDSEKSILFDLPVKAATLAFEKCSENLRFASAVAEFGLLLRGSEYKGKATYADVIQRARAAFGKDEEGYRSEFVQLVKTAQSLDGSQETARK</sequence>
<keyword evidence="1" id="KW-0812">Transmembrane</keyword>
<keyword evidence="1" id="KW-1133">Transmembrane helix</keyword>
<dbReference type="Gene3D" id="3.40.50.410">
    <property type="entry name" value="von Willebrand factor, type A domain"/>
    <property type="match status" value="1"/>
</dbReference>
<dbReference type="SMART" id="SM00327">
    <property type="entry name" value="VWA"/>
    <property type="match status" value="1"/>
</dbReference>
<name>A0A2P8G862_9BACT</name>
<dbReference type="SUPFAM" id="SSF49464">
    <property type="entry name" value="Carboxypeptidase regulatory domain-like"/>
    <property type="match status" value="1"/>
</dbReference>
<dbReference type="InterPro" id="IPR022156">
    <property type="entry name" value="Uncharacterised_YfbK_N"/>
</dbReference>
<dbReference type="SUPFAM" id="SSF53300">
    <property type="entry name" value="vWA-like"/>
    <property type="match status" value="1"/>
</dbReference>
<dbReference type="InterPro" id="IPR002035">
    <property type="entry name" value="VWF_A"/>
</dbReference>
<feature type="domain" description="VWFA" evidence="2">
    <location>
        <begin position="269"/>
        <end position="443"/>
    </location>
</feature>
<keyword evidence="4" id="KW-1185">Reference proteome</keyword>
<organism evidence="3 4">
    <name type="scientific">Dyadobacter jiangsuensis</name>
    <dbReference type="NCBI Taxonomy" id="1591085"/>
    <lineage>
        <taxon>Bacteria</taxon>
        <taxon>Pseudomonadati</taxon>
        <taxon>Bacteroidota</taxon>
        <taxon>Cytophagia</taxon>
        <taxon>Cytophagales</taxon>
        <taxon>Spirosomataceae</taxon>
        <taxon>Dyadobacter</taxon>
    </lineage>
</organism>
<dbReference type="PANTHER" id="PTHR10579">
    <property type="entry name" value="CALCIUM-ACTIVATED CHLORIDE CHANNEL REGULATOR"/>
    <property type="match status" value="1"/>
</dbReference>
<dbReference type="InterPro" id="IPR008969">
    <property type="entry name" value="CarboxyPept-like_regulatory"/>
</dbReference>
<proteinExistence type="predicted"/>
<evidence type="ECO:0000313" key="4">
    <source>
        <dbReference type="Proteomes" id="UP000241964"/>
    </source>
</evidence>